<evidence type="ECO:0000256" key="1">
    <source>
        <dbReference type="ARBA" id="ARBA00004496"/>
    </source>
</evidence>
<accession>A0ABT7ZD27</accession>
<reference evidence="8" key="1">
    <citation type="submission" date="2023-06" db="EMBL/GenBank/DDBJ databases">
        <title>WGS-Sequencing of Streptomyces ficellus isolate 21 collected from sand in Gara Djebilet Iron Mine in Algeria.</title>
        <authorList>
            <person name="Zegers G.P."/>
            <person name="Gomez A."/>
            <person name="Gueddou A."/>
            <person name="Zahara A.F."/>
            <person name="Worth M."/>
            <person name="Sevigny J.L."/>
            <person name="Tisa L."/>
        </authorList>
    </citation>
    <scope>NUCLEOTIDE SEQUENCE</scope>
    <source>
        <strain evidence="8">AS11</strain>
    </source>
</reference>
<dbReference type="InterPro" id="IPR002364">
    <property type="entry name" value="Quin_OxRdtase/zeta-crystal_CS"/>
</dbReference>
<dbReference type="InterPro" id="IPR036291">
    <property type="entry name" value="NAD(P)-bd_dom_sf"/>
</dbReference>
<evidence type="ECO:0000256" key="5">
    <source>
        <dbReference type="ARBA" id="ARBA00022884"/>
    </source>
</evidence>
<dbReference type="InterPro" id="IPR013154">
    <property type="entry name" value="ADH-like_N"/>
</dbReference>
<dbReference type="SUPFAM" id="SSF50129">
    <property type="entry name" value="GroES-like"/>
    <property type="match status" value="1"/>
</dbReference>
<organism evidence="8 9">
    <name type="scientific">Streptomyces ficellus</name>
    <dbReference type="NCBI Taxonomy" id="1977088"/>
    <lineage>
        <taxon>Bacteria</taxon>
        <taxon>Bacillati</taxon>
        <taxon>Actinomycetota</taxon>
        <taxon>Actinomycetes</taxon>
        <taxon>Kitasatosporales</taxon>
        <taxon>Streptomycetaceae</taxon>
        <taxon>Streptomyces</taxon>
    </lineage>
</organism>
<keyword evidence="5" id="KW-0694">RNA-binding</keyword>
<protein>
    <submittedName>
        <fullName evidence="8">Zinc-binding dehydrogenase</fullName>
    </submittedName>
</protein>
<dbReference type="SMART" id="SM00829">
    <property type="entry name" value="PKS_ER"/>
    <property type="match status" value="1"/>
</dbReference>
<dbReference type="Gene3D" id="3.40.50.720">
    <property type="entry name" value="NAD(P)-binding Rossmann-like Domain"/>
    <property type="match status" value="1"/>
</dbReference>
<gene>
    <name evidence="8" type="ORF">QWM81_25870</name>
</gene>
<dbReference type="InterPro" id="IPR051603">
    <property type="entry name" value="Zinc-ADH_QOR/CCCR"/>
</dbReference>
<evidence type="ECO:0000313" key="8">
    <source>
        <dbReference type="EMBL" id="MDN3297409.1"/>
    </source>
</evidence>
<dbReference type="InterPro" id="IPR013149">
    <property type="entry name" value="ADH-like_C"/>
</dbReference>
<evidence type="ECO:0000256" key="4">
    <source>
        <dbReference type="ARBA" id="ARBA00022857"/>
    </source>
</evidence>
<evidence type="ECO:0000256" key="2">
    <source>
        <dbReference type="ARBA" id="ARBA00011881"/>
    </source>
</evidence>
<comment type="subcellular location">
    <subcellularLocation>
        <location evidence="1">Cytoplasm</location>
    </subcellularLocation>
</comment>
<keyword evidence="4" id="KW-0521">NADP</keyword>
<dbReference type="PANTHER" id="PTHR44154:SF1">
    <property type="entry name" value="QUINONE OXIDOREDUCTASE"/>
    <property type="match status" value="1"/>
</dbReference>
<keyword evidence="6" id="KW-0007">Acetylation</keyword>
<dbReference type="PANTHER" id="PTHR44154">
    <property type="entry name" value="QUINONE OXIDOREDUCTASE"/>
    <property type="match status" value="1"/>
</dbReference>
<dbReference type="InterPro" id="IPR011032">
    <property type="entry name" value="GroES-like_sf"/>
</dbReference>
<comment type="caution">
    <text evidence="8">The sequence shown here is derived from an EMBL/GenBank/DDBJ whole genome shotgun (WGS) entry which is preliminary data.</text>
</comment>
<sequence length="323" mass="32893">MRVVRAMAFGGPEVLVAGEAPEPAAGPGQVVVEVAAVDTLFVETQVRSGWGREFFPVEPPYVPGAGIAGTVRELGEGVEAAWLGRRVVASLGISGGYADRAVASAGALAPIPDGLSFTDAAALVHDTITATALLDLTAPKPGERVLITGASGGMGVLLVQLARAAGAWVVGTARGERKAALVRELGADAVVDAREPDWVERALEALGGEGADVVWDGVGGQVGLAAFALVADGGRFSAHGAPTGGFAEVDPAEAERRGVRLLGITELRLPESEHARLAQEALRAAAAGRVRPVIGGVFPLERAADAHAAIENRSLLGKAVIRV</sequence>
<dbReference type="Proteomes" id="UP001174050">
    <property type="component" value="Unassembled WGS sequence"/>
</dbReference>
<keyword evidence="9" id="KW-1185">Reference proteome</keyword>
<feature type="domain" description="Enoyl reductase (ER)" evidence="7">
    <location>
        <begin position="10"/>
        <end position="321"/>
    </location>
</feature>
<dbReference type="Gene3D" id="3.90.180.10">
    <property type="entry name" value="Medium-chain alcohol dehydrogenases, catalytic domain"/>
    <property type="match status" value="1"/>
</dbReference>
<evidence type="ECO:0000313" key="9">
    <source>
        <dbReference type="Proteomes" id="UP001174050"/>
    </source>
</evidence>
<comment type="subunit">
    <text evidence="2">Homotetramer.</text>
</comment>
<dbReference type="Pfam" id="PF08240">
    <property type="entry name" value="ADH_N"/>
    <property type="match status" value="1"/>
</dbReference>
<dbReference type="PROSITE" id="PS01162">
    <property type="entry name" value="QOR_ZETA_CRYSTAL"/>
    <property type="match status" value="1"/>
</dbReference>
<dbReference type="CDD" id="cd08244">
    <property type="entry name" value="MDR_enoyl_red"/>
    <property type="match status" value="1"/>
</dbReference>
<proteinExistence type="predicted"/>
<dbReference type="EMBL" id="JAUEPL010000050">
    <property type="protein sequence ID" value="MDN3297409.1"/>
    <property type="molecule type" value="Genomic_DNA"/>
</dbReference>
<evidence type="ECO:0000256" key="3">
    <source>
        <dbReference type="ARBA" id="ARBA00022490"/>
    </source>
</evidence>
<keyword evidence="3" id="KW-0963">Cytoplasm</keyword>
<dbReference type="InterPro" id="IPR020843">
    <property type="entry name" value="ER"/>
</dbReference>
<dbReference type="RefSeq" id="WP_290114767.1">
    <property type="nucleotide sequence ID" value="NZ_JAUEPL010000050.1"/>
</dbReference>
<evidence type="ECO:0000256" key="6">
    <source>
        <dbReference type="ARBA" id="ARBA00022990"/>
    </source>
</evidence>
<dbReference type="SUPFAM" id="SSF51735">
    <property type="entry name" value="NAD(P)-binding Rossmann-fold domains"/>
    <property type="match status" value="1"/>
</dbReference>
<name>A0ABT7ZD27_9ACTN</name>
<evidence type="ECO:0000259" key="7">
    <source>
        <dbReference type="SMART" id="SM00829"/>
    </source>
</evidence>
<dbReference type="Pfam" id="PF00107">
    <property type="entry name" value="ADH_zinc_N"/>
    <property type="match status" value="1"/>
</dbReference>